<proteinExistence type="inferred from homology"/>
<evidence type="ECO:0000256" key="1">
    <source>
        <dbReference type="ARBA" id="ARBA00007734"/>
    </source>
</evidence>
<dbReference type="EMBL" id="JAERTZ010000026">
    <property type="protein sequence ID" value="MBL1378837.1"/>
    <property type="molecule type" value="Genomic_DNA"/>
</dbReference>
<dbReference type="RefSeq" id="WP_202087824.1">
    <property type="nucleotide sequence ID" value="NZ_JAERTZ010000026.1"/>
</dbReference>
<dbReference type="Gene3D" id="1.10.530.10">
    <property type="match status" value="1"/>
</dbReference>
<name>A0ABS1QVE1_9GAMM</name>
<evidence type="ECO:0000313" key="5">
    <source>
        <dbReference type="Proteomes" id="UP000638570"/>
    </source>
</evidence>
<dbReference type="Pfam" id="PF01464">
    <property type="entry name" value="SLT"/>
    <property type="match status" value="1"/>
</dbReference>
<organism evidence="4 5">
    <name type="scientific">Zobellella iuensis</name>
    <dbReference type="NCBI Taxonomy" id="2803811"/>
    <lineage>
        <taxon>Bacteria</taxon>
        <taxon>Pseudomonadati</taxon>
        <taxon>Pseudomonadota</taxon>
        <taxon>Gammaproteobacteria</taxon>
        <taxon>Aeromonadales</taxon>
        <taxon>Aeromonadaceae</taxon>
        <taxon>Zobellella</taxon>
    </lineage>
</organism>
<comment type="caution">
    <text evidence="4">The sequence shown here is derived from an EMBL/GenBank/DDBJ whole genome shotgun (WGS) entry which is preliminary data.</text>
</comment>
<dbReference type="InterPro" id="IPR023346">
    <property type="entry name" value="Lysozyme-like_dom_sf"/>
</dbReference>
<dbReference type="PANTHER" id="PTHR37423">
    <property type="entry name" value="SOLUBLE LYTIC MUREIN TRANSGLYCOSYLASE-RELATED"/>
    <property type="match status" value="1"/>
</dbReference>
<dbReference type="PROSITE" id="PS00922">
    <property type="entry name" value="TRANSGLYCOSYLASE"/>
    <property type="match status" value="1"/>
</dbReference>
<feature type="chain" id="PRO_5047014618" evidence="2">
    <location>
        <begin position="22"/>
        <end position="307"/>
    </location>
</feature>
<evidence type="ECO:0000256" key="2">
    <source>
        <dbReference type="SAM" id="SignalP"/>
    </source>
</evidence>
<dbReference type="SUPFAM" id="SSF53955">
    <property type="entry name" value="Lysozyme-like"/>
    <property type="match status" value="1"/>
</dbReference>
<dbReference type="CDD" id="cd16894">
    <property type="entry name" value="MltD-like"/>
    <property type="match status" value="1"/>
</dbReference>
<reference evidence="5" key="1">
    <citation type="submission" date="2021-01" db="EMBL/GenBank/DDBJ databases">
        <title>Genome public.</title>
        <authorList>
            <person name="Liu C."/>
            <person name="Sun Q."/>
        </authorList>
    </citation>
    <scope>NUCLEOTIDE SEQUENCE [LARGE SCALE GENOMIC DNA]</scope>
    <source>
        <strain evidence="5">CGMCC 1.18722</strain>
    </source>
</reference>
<accession>A0ABS1QVE1</accession>
<dbReference type="InterPro" id="IPR008258">
    <property type="entry name" value="Transglycosylase_SLT_dom_1"/>
</dbReference>
<evidence type="ECO:0000313" key="4">
    <source>
        <dbReference type="EMBL" id="MBL1378837.1"/>
    </source>
</evidence>
<keyword evidence="2" id="KW-0732">Signal</keyword>
<protein>
    <submittedName>
        <fullName evidence="4">Lytic transglycosylase domain-containing protein</fullName>
    </submittedName>
</protein>
<feature type="domain" description="Transglycosylase SLT" evidence="3">
    <location>
        <begin position="69"/>
        <end position="174"/>
    </location>
</feature>
<evidence type="ECO:0000259" key="3">
    <source>
        <dbReference type="Pfam" id="PF01464"/>
    </source>
</evidence>
<gene>
    <name evidence="4" type="ORF">JKV55_16095</name>
</gene>
<dbReference type="InterPro" id="IPR000189">
    <property type="entry name" value="Transglyc_AS"/>
</dbReference>
<sequence length="307" mass="33792">MKNTCLTIVILLGLLSTTRVAALALPDSVYSHPKVQQELDYLRRHPAHLQRSRERAETWLPHLLPLLRQQALPSSLAWLPAVESAYLPGAVSPVGAAGLWQLMPATAQRFGVLIDEEFDGRFAPLAASRAAIDYLAWLHRHFEGDWLLALAAYNAGEGRVRRAMERSGSRDFWQLPLPEETRKYVPRFLAVQRLMPSPGIGSAPVLREHRVEGPISLPQLAARLGVTIAQLKSWNLGLKGERLSLRREYSILVKTAGQDDGDGFIGIPPQPLFMARAAGLDLSSSAGLFGEADALFDFAPPPGWPGY</sequence>
<dbReference type="Proteomes" id="UP000638570">
    <property type="component" value="Unassembled WGS sequence"/>
</dbReference>
<dbReference type="PANTHER" id="PTHR37423:SF2">
    <property type="entry name" value="MEMBRANE-BOUND LYTIC MUREIN TRANSGLYCOSYLASE C"/>
    <property type="match status" value="1"/>
</dbReference>
<comment type="similarity">
    <text evidence="1">Belongs to the transglycosylase Slt family.</text>
</comment>
<feature type="signal peptide" evidence="2">
    <location>
        <begin position="1"/>
        <end position="21"/>
    </location>
</feature>
<keyword evidence="5" id="KW-1185">Reference proteome</keyword>